<dbReference type="EMBL" id="AZHO01000030">
    <property type="protein sequence ID" value="KMT58507.1"/>
    <property type="molecule type" value="Genomic_DNA"/>
</dbReference>
<dbReference type="Proteomes" id="UP000052258">
    <property type="component" value="Unassembled WGS sequence"/>
</dbReference>
<organism evidence="1 2">
    <name type="scientific">Listeria fleischmannii 1991</name>
    <dbReference type="NCBI Taxonomy" id="1430899"/>
    <lineage>
        <taxon>Bacteria</taxon>
        <taxon>Bacillati</taxon>
        <taxon>Bacillota</taxon>
        <taxon>Bacilli</taxon>
        <taxon>Bacillales</taxon>
        <taxon>Listeriaceae</taxon>
        <taxon>Listeria</taxon>
    </lineage>
</organism>
<comment type="caution">
    <text evidence="1">The sequence shown here is derived from an EMBL/GenBank/DDBJ whole genome shotgun (WGS) entry which is preliminary data.</text>
</comment>
<accession>A0A0J8G7D3</accession>
<dbReference type="PATRIC" id="fig|1430899.3.peg.2385"/>
<dbReference type="RefSeq" id="WP_007477135.1">
    <property type="nucleotide sequence ID" value="NZ_KQ130619.1"/>
</dbReference>
<gene>
    <name evidence="1" type="ORF">X560_2333</name>
</gene>
<proteinExistence type="predicted"/>
<evidence type="ECO:0000313" key="1">
    <source>
        <dbReference type="EMBL" id="KMT58507.1"/>
    </source>
</evidence>
<name>A0A0J8G7D3_9LIST</name>
<protein>
    <recommendedName>
        <fullName evidence="3">DUF4145 domain-containing protein</fullName>
    </recommendedName>
</protein>
<reference evidence="1 2" key="1">
    <citation type="journal article" date="2015" name="Genome Biol. Evol.">
        <title>Comparative Genomics of Listeria Sensu Lato: Genus-Wide Differences in Evolutionary Dynamics and the Progressive Gain of Complex, Potentially Pathogenicity-Related Traits through Lateral Gene Transfer.</title>
        <authorList>
            <person name="Chiara M."/>
            <person name="Caruso M."/>
            <person name="D'Erchia A.M."/>
            <person name="Manzari C."/>
            <person name="Fraccalvieri R."/>
            <person name="Goffredo E."/>
            <person name="Latorre L."/>
            <person name="Miccolupo A."/>
            <person name="Padalino I."/>
            <person name="Santagada G."/>
            <person name="Chiocco D."/>
            <person name="Pesole G."/>
            <person name="Horner D.S."/>
            <person name="Parisi A."/>
        </authorList>
    </citation>
    <scope>NUCLEOTIDE SEQUENCE [LARGE SCALE GENOMIC DNA]</scope>
    <source>
        <strain evidence="1 2">1991</strain>
    </source>
</reference>
<dbReference type="OrthoDB" id="9903375at2"/>
<keyword evidence="2" id="KW-1185">Reference proteome</keyword>
<dbReference type="AlphaFoldDB" id="A0A0J8G7D3"/>
<evidence type="ECO:0008006" key="3">
    <source>
        <dbReference type="Google" id="ProtNLM"/>
    </source>
</evidence>
<evidence type="ECO:0000313" key="2">
    <source>
        <dbReference type="Proteomes" id="UP000052258"/>
    </source>
</evidence>
<sequence>MNYVFQVQLNKSKNFQTCRVNFPTHCPTCKSNKHLSVTSSILNSKDETLGLLMECLSCHDIFLEKFQVEIAGEEIKTTYIMNHAASNQLFIEDMHQRNPEFAAFYQEAVKLEAGHRLESAYLLYIKSAEILTKHPLIAAKNIATQRLSKATFESDWQNIPGSTELLLKNIDQIKSYINGVALLITGLESLEEVHTADTEA</sequence>